<dbReference type="GO" id="GO:1900376">
    <property type="term" value="P:regulation of secondary metabolite biosynthetic process"/>
    <property type="evidence" value="ECO:0007669"/>
    <property type="project" value="TreeGrafter"/>
</dbReference>
<sequence length="140" mass="15749">MSTEYVARLEERGVKPTAVRLLIFKAMVECPQAFSLSDLEISLDTVDKSTLFRTISLFHEKLLIHSIDDGSGSVKYSVCSSDCNCSIQDLHVHFNCHKCKKTFCMENISIPKVQLPQGFLLESVNFVLKGLCDKCSKIKE</sequence>
<dbReference type="Pfam" id="PF01475">
    <property type="entry name" value="FUR"/>
    <property type="match status" value="1"/>
</dbReference>
<evidence type="ECO:0000256" key="4">
    <source>
        <dbReference type="ARBA" id="ARBA00023015"/>
    </source>
</evidence>
<keyword evidence="3 7" id="KW-0862">Zinc</keyword>
<keyword evidence="5" id="KW-0238">DNA-binding</keyword>
<dbReference type="InterPro" id="IPR002481">
    <property type="entry name" value="FUR"/>
</dbReference>
<accession>A0A2V3PQ48</accession>
<evidence type="ECO:0000256" key="7">
    <source>
        <dbReference type="PIRSR" id="PIRSR602481-1"/>
    </source>
</evidence>
<dbReference type="InterPro" id="IPR043135">
    <property type="entry name" value="Fur_C"/>
</dbReference>
<reference evidence="8 9" key="1">
    <citation type="submission" date="2018-03" db="EMBL/GenBank/DDBJ databases">
        <title>Genomic Encyclopedia of Archaeal and Bacterial Type Strains, Phase II (KMG-II): from individual species to whole genera.</title>
        <authorList>
            <person name="Goeker M."/>
        </authorList>
    </citation>
    <scope>NUCLEOTIDE SEQUENCE [LARGE SCALE GENOMIC DNA]</scope>
    <source>
        <strain evidence="8 9">DSM 100214</strain>
    </source>
</reference>
<dbReference type="PANTHER" id="PTHR33202">
    <property type="entry name" value="ZINC UPTAKE REGULATION PROTEIN"/>
    <property type="match status" value="1"/>
</dbReference>
<feature type="binding site" evidence="7">
    <location>
        <position position="96"/>
    </location>
    <ligand>
        <name>Zn(2+)</name>
        <dbReference type="ChEBI" id="CHEBI:29105"/>
    </ligand>
</feature>
<dbReference type="GO" id="GO:0045892">
    <property type="term" value="P:negative regulation of DNA-templated transcription"/>
    <property type="evidence" value="ECO:0007669"/>
    <property type="project" value="TreeGrafter"/>
</dbReference>
<dbReference type="GO" id="GO:0000976">
    <property type="term" value="F:transcription cis-regulatory region binding"/>
    <property type="evidence" value="ECO:0007669"/>
    <property type="project" value="TreeGrafter"/>
</dbReference>
<dbReference type="AlphaFoldDB" id="A0A2V3PQ48"/>
<dbReference type="InterPro" id="IPR036390">
    <property type="entry name" value="WH_DNA-bd_sf"/>
</dbReference>
<dbReference type="Gene3D" id="1.10.10.10">
    <property type="entry name" value="Winged helix-like DNA-binding domain superfamily/Winged helix DNA-binding domain"/>
    <property type="match status" value="1"/>
</dbReference>
<dbReference type="EMBL" id="QICL01000012">
    <property type="protein sequence ID" value="PXV63769.1"/>
    <property type="molecule type" value="Genomic_DNA"/>
</dbReference>
<keyword evidence="6" id="KW-0804">Transcription</keyword>
<feature type="binding site" evidence="7">
    <location>
        <position position="132"/>
    </location>
    <ligand>
        <name>Zn(2+)</name>
        <dbReference type="ChEBI" id="CHEBI:29105"/>
    </ligand>
</feature>
<dbReference type="RefSeq" id="WP_110310741.1">
    <property type="nucleotide sequence ID" value="NZ_QICL01000012.1"/>
</dbReference>
<evidence type="ECO:0000256" key="6">
    <source>
        <dbReference type="ARBA" id="ARBA00023163"/>
    </source>
</evidence>
<evidence type="ECO:0000313" key="8">
    <source>
        <dbReference type="EMBL" id="PXV63769.1"/>
    </source>
</evidence>
<protein>
    <submittedName>
        <fullName evidence="8">Fur family ferric uptake transcriptional regulator</fullName>
    </submittedName>
</protein>
<keyword evidence="7" id="KW-0479">Metal-binding</keyword>
<keyword evidence="2" id="KW-0678">Repressor</keyword>
<dbReference type="Proteomes" id="UP000247973">
    <property type="component" value="Unassembled WGS sequence"/>
</dbReference>
<keyword evidence="9" id="KW-1185">Reference proteome</keyword>
<evidence type="ECO:0000256" key="1">
    <source>
        <dbReference type="ARBA" id="ARBA00007957"/>
    </source>
</evidence>
<name>A0A2V3PQ48_9BACT</name>
<keyword evidence="4" id="KW-0805">Transcription regulation</keyword>
<dbReference type="PANTHER" id="PTHR33202:SF22">
    <property type="entry name" value="HYDROGEN PEROXIDE SENSITIVE REPRESSOR"/>
    <property type="match status" value="1"/>
</dbReference>
<dbReference type="InterPro" id="IPR036388">
    <property type="entry name" value="WH-like_DNA-bd_sf"/>
</dbReference>
<organism evidence="8 9">
    <name type="scientific">Dysgonomonas alginatilytica</name>
    <dbReference type="NCBI Taxonomy" id="1605892"/>
    <lineage>
        <taxon>Bacteria</taxon>
        <taxon>Pseudomonadati</taxon>
        <taxon>Bacteroidota</taxon>
        <taxon>Bacteroidia</taxon>
        <taxon>Bacteroidales</taxon>
        <taxon>Dysgonomonadaceae</taxon>
        <taxon>Dysgonomonas</taxon>
    </lineage>
</organism>
<proteinExistence type="inferred from homology"/>
<gene>
    <name evidence="8" type="ORF">CLV62_11218</name>
</gene>
<dbReference type="GO" id="GO:0008270">
    <property type="term" value="F:zinc ion binding"/>
    <property type="evidence" value="ECO:0007669"/>
    <property type="project" value="TreeGrafter"/>
</dbReference>
<comment type="cofactor">
    <cofactor evidence="7">
        <name>Zn(2+)</name>
        <dbReference type="ChEBI" id="CHEBI:29105"/>
    </cofactor>
    <text evidence="7">Binds 1 zinc ion per subunit.</text>
</comment>
<evidence type="ECO:0000313" key="9">
    <source>
        <dbReference type="Proteomes" id="UP000247973"/>
    </source>
</evidence>
<evidence type="ECO:0000256" key="2">
    <source>
        <dbReference type="ARBA" id="ARBA00022491"/>
    </source>
</evidence>
<comment type="similarity">
    <text evidence="1">Belongs to the Fur family.</text>
</comment>
<dbReference type="OrthoDB" id="594893at2"/>
<dbReference type="SUPFAM" id="SSF46785">
    <property type="entry name" value="Winged helix' DNA-binding domain"/>
    <property type="match status" value="1"/>
</dbReference>
<comment type="caution">
    <text evidence="8">The sequence shown here is derived from an EMBL/GenBank/DDBJ whole genome shotgun (WGS) entry which is preliminary data.</text>
</comment>
<evidence type="ECO:0000256" key="3">
    <source>
        <dbReference type="ARBA" id="ARBA00022833"/>
    </source>
</evidence>
<dbReference type="GO" id="GO:0003700">
    <property type="term" value="F:DNA-binding transcription factor activity"/>
    <property type="evidence" value="ECO:0007669"/>
    <property type="project" value="InterPro"/>
</dbReference>
<evidence type="ECO:0000256" key="5">
    <source>
        <dbReference type="ARBA" id="ARBA00023125"/>
    </source>
</evidence>
<feature type="binding site" evidence="7">
    <location>
        <position position="135"/>
    </location>
    <ligand>
        <name>Zn(2+)</name>
        <dbReference type="ChEBI" id="CHEBI:29105"/>
    </ligand>
</feature>
<feature type="binding site" evidence="7">
    <location>
        <position position="99"/>
    </location>
    <ligand>
        <name>Zn(2+)</name>
        <dbReference type="ChEBI" id="CHEBI:29105"/>
    </ligand>
</feature>
<dbReference type="Gene3D" id="3.30.1490.190">
    <property type="match status" value="1"/>
</dbReference>